<dbReference type="InParanoid" id="A0A212FLT7"/>
<evidence type="ECO:0000313" key="3">
    <source>
        <dbReference type="Proteomes" id="UP000007151"/>
    </source>
</evidence>
<protein>
    <submittedName>
        <fullName evidence="2">Uncharacterized protein</fullName>
    </submittedName>
</protein>
<reference evidence="2 3" key="1">
    <citation type="journal article" date="2011" name="Cell">
        <title>The monarch butterfly genome yields insights into long-distance migration.</title>
        <authorList>
            <person name="Zhan S."/>
            <person name="Merlin C."/>
            <person name="Boore J.L."/>
            <person name="Reppert S.M."/>
        </authorList>
    </citation>
    <scope>NUCLEOTIDE SEQUENCE [LARGE SCALE GENOMIC DNA]</scope>
    <source>
        <strain evidence="2">F-2</strain>
    </source>
</reference>
<feature type="compositionally biased region" description="Basic and acidic residues" evidence="1">
    <location>
        <begin position="71"/>
        <end position="84"/>
    </location>
</feature>
<evidence type="ECO:0000313" key="2">
    <source>
        <dbReference type="EMBL" id="OWR54702.1"/>
    </source>
</evidence>
<feature type="compositionally biased region" description="Basic and acidic residues" evidence="1">
    <location>
        <begin position="119"/>
        <end position="137"/>
    </location>
</feature>
<organism evidence="2 3">
    <name type="scientific">Danaus plexippus plexippus</name>
    <dbReference type="NCBI Taxonomy" id="278856"/>
    <lineage>
        <taxon>Eukaryota</taxon>
        <taxon>Metazoa</taxon>
        <taxon>Ecdysozoa</taxon>
        <taxon>Arthropoda</taxon>
        <taxon>Hexapoda</taxon>
        <taxon>Insecta</taxon>
        <taxon>Pterygota</taxon>
        <taxon>Neoptera</taxon>
        <taxon>Endopterygota</taxon>
        <taxon>Lepidoptera</taxon>
        <taxon>Glossata</taxon>
        <taxon>Ditrysia</taxon>
        <taxon>Papilionoidea</taxon>
        <taxon>Nymphalidae</taxon>
        <taxon>Danainae</taxon>
        <taxon>Danaini</taxon>
        <taxon>Danaina</taxon>
        <taxon>Danaus</taxon>
        <taxon>Danaus</taxon>
    </lineage>
</organism>
<dbReference type="EMBL" id="AGBW02007696">
    <property type="protein sequence ID" value="OWR54702.1"/>
    <property type="molecule type" value="Genomic_DNA"/>
</dbReference>
<sequence>MNTRVAAERPLRPAATVWPRALRQLPPRPAARHHHAARRYFRWALFKQVYACGHPLFATRAKTNAHTTFENVDRESTPSDRDFHPPWSDGRGKANGCQGREGAGPRGGPQQDHVSYQGGDRRERGSSAAEDKDHEVRAAAGSLVPLQEPARPRVLPPPARETHHGVRGDERHRARVLQEQSTNRAAGGVRGVFVRHRADDAGVPAAGTHLTPHTSSSLLPTDISYSVDRVRHSSVMVVPSQRRALGGSSKLAHSLVSQTVAVEIQIKALNYYVYKRVKRVSRLPPPPSETGREMCG</sequence>
<feature type="compositionally biased region" description="Basic and acidic residues" evidence="1">
    <location>
        <begin position="160"/>
        <end position="172"/>
    </location>
</feature>
<name>A0A212FLT7_DANPL</name>
<accession>A0A212FLT7</accession>
<keyword evidence="3" id="KW-1185">Reference proteome</keyword>
<comment type="caution">
    <text evidence="2">The sequence shown here is derived from an EMBL/GenBank/DDBJ whole genome shotgun (WGS) entry which is preliminary data.</text>
</comment>
<gene>
    <name evidence="2" type="ORF">KGM_212346</name>
</gene>
<dbReference type="AlphaFoldDB" id="A0A212FLT7"/>
<evidence type="ECO:0000256" key="1">
    <source>
        <dbReference type="SAM" id="MobiDB-lite"/>
    </source>
</evidence>
<dbReference type="KEGG" id="dpl:KGM_212346"/>
<dbReference type="Proteomes" id="UP000007151">
    <property type="component" value="Unassembled WGS sequence"/>
</dbReference>
<proteinExistence type="predicted"/>
<feature type="region of interest" description="Disordered" evidence="1">
    <location>
        <begin position="68"/>
        <end position="173"/>
    </location>
</feature>